<protein>
    <submittedName>
        <fullName evidence="2">Uncharacterized protein</fullName>
    </submittedName>
</protein>
<dbReference type="AlphaFoldDB" id="A0A5C3PWK3"/>
<reference evidence="2 3" key="1">
    <citation type="journal article" date="2019" name="Nat. Ecol. Evol.">
        <title>Megaphylogeny resolves global patterns of mushroom evolution.</title>
        <authorList>
            <person name="Varga T."/>
            <person name="Krizsan K."/>
            <person name="Foldi C."/>
            <person name="Dima B."/>
            <person name="Sanchez-Garcia M."/>
            <person name="Sanchez-Ramirez S."/>
            <person name="Szollosi G.J."/>
            <person name="Szarkandi J.G."/>
            <person name="Papp V."/>
            <person name="Albert L."/>
            <person name="Andreopoulos W."/>
            <person name="Angelini C."/>
            <person name="Antonin V."/>
            <person name="Barry K.W."/>
            <person name="Bougher N.L."/>
            <person name="Buchanan P."/>
            <person name="Buyck B."/>
            <person name="Bense V."/>
            <person name="Catcheside P."/>
            <person name="Chovatia M."/>
            <person name="Cooper J."/>
            <person name="Damon W."/>
            <person name="Desjardin D."/>
            <person name="Finy P."/>
            <person name="Geml J."/>
            <person name="Haridas S."/>
            <person name="Hughes K."/>
            <person name="Justo A."/>
            <person name="Karasinski D."/>
            <person name="Kautmanova I."/>
            <person name="Kiss B."/>
            <person name="Kocsube S."/>
            <person name="Kotiranta H."/>
            <person name="LaButti K.M."/>
            <person name="Lechner B.E."/>
            <person name="Liimatainen K."/>
            <person name="Lipzen A."/>
            <person name="Lukacs Z."/>
            <person name="Mihaltcheva S."/>
            <person name="Morgado L.N."/>
            <person name="Niskanen T."/>
            <person name="Noordeloos M.E."/>
            <person name="Ohm R.A."/>
            <person name="Ortiz-Santana B."/>
            <person name="Ovrebo C."/>
            <person name="Racz N."/>
            <person name="Riley R."/>
            <person name="Savchenko A."/>
            <person name="Shiryaev A."/>
            <person name="Soop K."/>
            <person name="Spirin V."/>
            <person name="Szebenyi C."/>
            <person name="Tomsovsky M."/>
            <person name="Tulloss R.E."/>
            <person name="Uehling J."/>
            <person name="Grigoriev I.V."/>
            <person name="Vagvolgyi C."/>
            <person name="Papp T."/>
            <person name="Martin F.M."/>
            <person name="Miettinen O."/>
            <person name="Hibbett D.S."/>
            <person name="Nagy L.G."/>
        </authorList>
    </citation>
    <scope>NUCLEOTIDE SEQUENCE [LARGE SCALE GENOMIC DNA]</scope>
    <source>
        <strain evidence="2 3">HHB13444</strain>
    </source>
</reference>
<name>A0A5C3PWK3_9APHY</name>
<dbReference type="InParanoid" id="A0A5C3PWK3"/>
<evidence type="ECO:0000256" key="1">
    <source>
        <dbReference type="SAM" id="MobiDB-lite"/>
    </source>
</evidence>
<dbReference type="Proteomes" id="UP000308197">
    <property type="component" value="Unassembled WGS sequence"/>
</dbReference>
<accession>A0A5C3PWK3</accession>
<evidence type="ECO:0000313" key="3">
    <source>
        <dbReference type="Proteomes" id="UP000308197"/>
    </source>
</evidence>
<dbReference type="EMBL" id="ML211002">
    <property type="protein sequence ID" value="TFK92258.1"/>
    <property type="molecule type" value="Genomic_DNA"/>
</dbReference>
<proteinExistence type="predicted"/>
<keyword evidence="3" id="KW-1185">Reference proteome</keyword>
<evidence type="ECO:0000313" key="2">
    <source>
        <dbReference type="EMBL" id="TFK92258.1"/>
    </source>
</evidence>
<organism evidence="2 3">
    <name type="scientific">Polyporus arcularius HHB13444</name>
    <dbReference type="NCBI Taxonomy" id="1314778"/>
    <lineage>
        <taxon>Eukaryota</taxon>
        <taxon>Fungi</taxon>
        <taxon>Dikarya</taxon>
        <taxon>Basidiomycota</taxon>
        <taxon>Agaricomycotina</taxon>
        <taxon>Agaricomycetes</taxon>
        <taxon>Polyporales</taxon>
        <taxon>Polyporaceae</taxon>
        <taxon>Polyporus</taxon>
    </lineage>
</organism>
<feature type="region of interest" description="Disordered" evidence="1">
    <location>
        <begin position="59"/>
        <end position="79"/>
    </location>
</feature>
<gene>
    <name evidence="2" type="ORF">K466DRAFT_582084</name>
</gene>
<sequence>MQKVARRCHRPPGALASAASIHYARSRRSLLAEIMFAPFQLVRIRPYRLWGPEPPLYLKSPHGPDPNMCASHASSSLRT</sequence>